<dbReference type="Gene3D" id="3.30.1400.10">
    <property type="entry name" value="ZipA, C-terminal FtsZ-binding domain"/>
    <property type="match status" value="1"/>
</dbReference>
<dbReference type="InterPro" id="IPR007449">
    <property type="entry name" value="ZipA_FtsZ-bd_C"/>
</dbReference>
<keyword evidence="2" id="KW-1003">Cell membrane</keyword>
<evidence type="ECO:0000259" key="5">
    <source>
        <dbReference type="Pfam" id="PF04354"/>
    </source>
</evidence>
<proteinExistence type="inferred from homology"/>
<comment type="similarity">
    <text evidence="1">Belongs to the ZipA family.</text>
</comment>
<evidence type="ECO:0000256" key="1">
    <source>
        <dbReference type="RuleBase" id="RU003612"/>
    </source>
</evidence>
<dbReference type="Proteomes" id="UP000464013">
    <property type="component" value="Chromosome"/>
</dbReference>
<keyword evidence="7" id="KW-1185">Reference proteome</keyword>
<dbReference type="EMBL" id="CP035042">
    <property type="protein sequence ID" value="QHC49317.1"/>
    <property type="molecule type" value="Genomic_DNA"/>
</dbReference>
<sequence length="240" mass="26139">MPRGPAQAEVRRMDPVVAVLIVAGVALLLALVCMVAFLKSRSVRSELTETPLATRRMAEATQVEVPETVPLPAAGAQSEPESEPMRRFQVASGKEIKQCLFVILDWPGLDTNRRLARLLKEYNANYDAKLGVYKIRDPLAGYKLTIANSSPPGTLPPIHEGDDQPIVSGVSILIHFVSKRSVARNPETLIDITQSIAAIGGHILDAERNTVSEEEFEQLRQHAQNSKAVTHGRGTPHEGG</sequence>
<dbReference type="GO" id="GO:0005886">
    <property type="term" value="C:plasma membrane"/>
    <property type="evidence" value="ECO:0007669"/>
    <property type="project" value="UniProtKB-SubCell"/>
</dbReference>
<feature type="transmembrane region" description="Helical" evidence="4">
    <location>
        <begin position="16"/>
        <end position="38"/>
    </location>
</feature>
<keyword evidence="2" id="KW-0997">Cell inner membrane</keyword>
<reference evidence="6 7" key="1">
    <citation type="submission" date="2019-01" db="EMBL/GenBank/DDBJ databases">
        <title>Complete genome of a denitifying bacterium Halomons sp. BC-M4-5.</title>
        <authorList>
            <person name="Wang L."/>
            <person name="Shao Z."/>
        </authorList>
    </citation>
    <scope>NUCLEOTIDE SEQUENCE [LARGE SCALE GENOMIC DNA]</scope>
    <source>
        <strain evidence="6 7">BC-M4-5</strain>
    </source>
</reference>
<comment type="subcellular location">
    <subcellularLocation>
        <location evidence="2">Cell inner membrane</location>
        <topology evidence="2">Single-pass type I membrane protein</topology>
    </subcellularLocation>
</comment>
<dbReference type="Pfam" id="PF04354">
    <property type="entry name" value="ZipA_C"/>
    <property type="match status" value="1"/>
</dbReference>
<evidence type="ECO:0000313" key="7">
    <source>
        <dbReference type="Proteomes" id="UP000464013"/>
    </source>
</evidence>
<accession>A0A6I6SP28</accession>
<organism evidence="6 7">
    <name type="scientific">Billgrantia tianxiuensis</name>
    <dbReference type="NCBI Taxonomy" id="2497861"/>
    <lineage>
        <taxon>Bacteria</taxon>
        <taxon>Pseudomonadati</taxon>
        <taxon>Pseudomonadota</taxon>
        <taxon>Gammaproteobacteria</taxon>
        <taxon>Oceanospirillales</taxon>
        <taxon>Halomonadaceae</taxon>
        <taxon>Billgrantia</taxon>
    </lineage>
</organism>
<gene>
    <name evidence="6" type="ORF">EKK97_06355</name>
</gene>
<keyword evidence="4" id="KW-1133">Transmembrane helix</keyword>
<protein>
    <recommendedName>
        <fullName evidence="1">Cell division protein ZipA</fullName>
    </recommendedName>
</protein>
<dbReference type="GO" id="GO:0090529">
    <property type="term" value="P:cell septum assembly"/>
    <property type="evidence" value="ECO:0007669"/>
    <property type="project" value="InterPro"/>
</dbReference>
<keyword evidence="2 4" id="KW-0472">Membrane</keyword>
<feature type="domain" description="ZipA C-terminal FtsZ-binding" evidence="5">
    <location>
        <begin position="130"/>
        <end position="221"/>
    </location>
</feature>
<comment type="function">
    <text evidence="1">Essential cell division protein that stabilizes the FtsZ protofilaments by cross-linking them and that serves as a cytoplasmic membrane anchor for the Z ring. Also required for the recruitment to the septal ring of downstream cell division proteins.</text>
</comment>
<dbReference type="InterPro" id="IPR036765">
    <property type="entry name" value="ZipA_FtsZ-bd_C_sf"/>
</dbReference>
<evidence type="ECO:0000313" key="6">
    <source>
        <dbReference type="EMBL" id="QHC49317.1"/>
    </source>
</evidence>
<evidence type="ECO:0000256" key="3">
    <source>
        <dbReference type="SAM" id="MobiDB-lite"/>
    </source>
</evidence>
<keyword evidence="1" id="KW-0131">Cell cycle</keyword>
<evidence type="ECO:0000256" key="4">
    <source>
        <dbReference type="SAM" id="Phobius"/>
    </source>
</evidence>
<dbReference type="SUPFAM" id="SSF64383">
    <property type="entry name" value="Cell-division protein ZipA, C-terminal domain"/>
    <property type="match status" value="1"/>
</dbReference>
<evidence type="ECO:0000256" key="2">
    <source>
        <dbReference type="RuleBase" id="RU003613"/>
    </source>
</evidence>
<name>A0A6I6SP28_9GAMM</name>
<dbReference type="AlphaFoldDB" id="A0A6I6SP28"/>
<keyword evidence="2 4" id="KW-0812">Transmembrane</keyword>
<dbReference type="KEGG" id="htx:EKK97_06355"/>
<feature type="region of interest" description="Disordered" evidence="3">
    <location>
        <begin position="221"/>
        <end position="240"/>
    </location>
</feature>
<keyword evidence="1" id="KW-0132">Cell division</keyword>